<protein>
    <submittedName>
        <fullName evidence="2">Uncharacterized protein</fullName>
    </submittedName>
</protein>
<evidence type="ECO:0000313" key="2">
    <source>
        <dbReference type="EMBL" id="KAK0156749.1"/>
    </source>
</evidence>
<reference evidence="2" key="2">
    <citation type="submission" date="2023-03" db="EMBL/GenBank/DDBJ databases">
        <authorList>
            <person name="Inwood S.N."/>
            <person name="Skelly J.G."/>
            <person name="Guhlin J."/>
            <person name="Harrop T.W.R."/>
            <person name="Goldson S.G."/>
            <person name="Dearden P.K."/>
        </authorList>
    </citation>
    <scope>NUCLEOTIDE SEQUENCE</scope>
    <source>
        <strain evidence="2">Lincoln</strain>
        <tissue evidence="2">Whole body</tissue>
    </source>
</reference>
<reference evidence="2" key="1">
    <citation type="journal article" date="2023" name="bioRxiv">
        <title>Scaffold-level genome assemblies of two parasitoid biocontrol wasps reveal the parthenogenesis mechanism and an associated novel virus.</title>
        <authorList>
            <person name="Inwood S."/>
            <person name="Skelly J."/>
            <person name="Guhlin J."/>
            <person name="Harrop T."/>
            <person name="Goldson S."/>
            <person name="Dearden P."/>
        </authorList>
    </citation>
    <scope>NUCLEOTIDE SEQUENCE</scope>
    <source>
        <strain evidence="2">Lincoln</strain>
        <tissue evidence="2">Whole body</tissue>
    </source>
</reference>
<dbReference type="EMBL" id="JAQQBR010003257">
    <property type="protein sequence ID" value="KAK0156749.1"/>
    <property type="molecule type" value="Genomic_DNA"/>
</dbReference>
<evidence type="ECO:0000256" key="1">
    <source>
        <dbReference type="SAM" id="SignalP"/>
    </source>
</evidence>
<gene>
    <name evidence="2" type="ORF">PV327_011652</name>
</gene>
<keyword evidence="1" id="KW-0732">Signal</keyword>
<dbReference type="Proteomes" id="UP001168972">
    <property type="component" value="Unassembled WGS sequence"/>
</dbReference>
<feature type="non-terminal residue" evidence="2">
    <location>
        <position position="138"/>
    </location>
</feature>
<keyword evidence="3" id="KW-1185">Reference proteome</keyword>
<evidence type="ECO:0000313" key="3">
    <source>
        <dbReference type="Proteomes" id="UP001168972"/>
    </source>
</evidence>
<accession>A0AA39ETR8</accession>
<dbReference type="AlphaFoldDB" id="A0AA39ETR8"/>
<comment type="caution">
    <text evidence="2">The sequence shown here is derived from an EMBL/GenBank/DDBJ whole genome shotgun (WGS) entry which is preliminary data.</text>
</comment>
<proteinExistence type="predicted"/>
<organism evidence="2 3">
    <name type="scientific">Microctonus hyperodae</name>
    <name type="common">Parasitoid wasp</name>
    <dbReference type="NCBI Taxonomy" id="165561"/>
    <lineage>
        <taxon>Eukaryota</taxon>
        <taxon>Metazoa</taxon>
        <taxon>Ecdysozoa</taxon>
        <taxon>Arthropoda</taxon>
        <taxon>Hexapoda</taxon>
        <taxon>Insecta</taxon>
        <taxon>Pterygota</taxon>
        <taxon>Neoptera</taxon>
        <taxon>Endopterygota</taxon>
        <taxon>Hymenoptera</taxon>
        <taxon>Apocrita</taxon>
        <taxon>Ichneumonoidea</taxon>
        <taxon>Braconidae</taxon>
        <taxon>Euphorinae</taxon>
        <taxon>Microctonus</taxon>
    </lineage>
</organism>
<feature type="signal peptide" evidence="1">
    <location>
        <begin position="1"/>
        <end position="19"/>
    </location>
</feature>
<sequence length="138" mass="15986">MTLIISILFFILNIKIISNDEFNIIRGKRVHSGLDDYHKNSTVLCITDTIEDAIVWNTYLNWSTNSKFKYKDRINLQTVPQLSYGGISETKRKCDINAGSSNCFISFTQQSNDWNLEFTSEVPMGPVFDSRWEFPVFQ</sequence>
<feature type="chain" id="PRO_5041203152" evidence="1">
    <location>
        <begin position="20"/>
        <end position="138"/>
    </location>
</feature>
<name>A0AA39ETR8_MICHY</name>